<dbReference type="Proteomes" id="UP001254848">
    <property type="component" value="Unassembled WGS sequence"/>
</dbReference>
<sequence length="433" mass="47403">MVAVGAAAYRRKANRVLAFVFALFAAAAAAKYRYPDSLGVRIAFIVAEAALVGGIADWFAVTALFRRPLGFPWHTALIPKSRDKIVAAIAGAVQNELLSKESIKNRLAGVRLVDVIVGWLEEGDRQALLPSLAARYAQSAWAGLDIPAVARYGQKWLKALIHEADLAAHSRQGLAWLLASGRADRITEQLLAEITAAAARDSTRLAIERHLDQYSRTAARSWWQKLVLSLAEATDTLNTAEAAAVLHAELLHLLRDLAAADHPVRAWVRTRLAAAAERLDGDPAWAAGLDTWRKGLAGRLRLEESLAALAALAVRNAPSDWPSAWAARQAEKLWAAFKADSAMRDWVEEQLQAALNRFIDSEHGLVATVVKDALIRLSDEDLNTFIEDKAGEDLAWIRINGSVVGGVVGLLLFLFLHYLYDPYIVPMFHAVLR</sequence>
<feature type="transmembrane region" description="Helical" evidence="1">
    <location>
        <begin position="39"/>
        <end position="65"/>
    </location>
</feature>
<dbReference type="Pfam" id="PF04286">
    <property type="entry name" value="DUF445"/>
    <property type="match status" value="1"/>
</dbReference>
<reference evidence="2 3" key="1">
    <citation type="submission" date="2023-07" db="EMBL/GenBank/DDBJ databases">
        <title>The novel representative of Negativicutes class, Anaeroselena agilis gen. nov. sp. nov.</title>
        <authorList>
            <person name="Prokofeva M.I."/>
            <person name="Elcheninov A.G."/>
            <person name="Klyukina A."/>
            <person name="Kublanov I.V."/>
            <person name="Frolov E.N."/>
            <person name="Podosokorskaya O.A."/>
        </authorList>
    </citation>
    <scope>NUCLEOTIDE SEQUENCE [LARGE SCALE GENOMIC DNA]</scope>
    <source>
        <strain evidence="2 3">4137-cl</strain>
    </source>
</reference>
<dbReference type="RefSeq" id="WP_413781931.1">
    <property type="nucleotide sequence ID" value="NZ_JAUOZS010000001.1"/>
</dbReference>
<evidence type="ECO:0000313" key="2">
    <source>
        <dbReference type="EMBL" id="MDT8903475.1"/>
    </source>
</evidence>
<evidence type="ECO:0000313" key="3">
    <source>
        <dbReference type="Proteomes" id="UP001254848"/>
    </source>
</evidence>
<gene>
    <name evidence="2" type="ORF">Q4T40_19790</name>
</gene>
<dbReference type="InterPro" id="IPR007383">
    <property type="entry name" value="DUF445"/>
</dbReference>
<organism evidence="2 3">
    <name type="scientific">Anaeroselena agilis</name>
    <dbReference type="NCBI Taxonomy" id="3063788"/>
    <lineage>
        <taxon>Bacteria</taxon>
        <taxon>Bacillati</taxon>
        <taxon>Bacillota</taxon>
        <taxon>Negativicutes</taxon>
        <taxon>Acetonemataceae</taxon>
        <taxon>Anaeroselena</taxon>
    </lineage>
</organism>
<comment type="caution">
    <text evidence="2">The sequence shown here is derived from an EMBL/GenBank/DDBJ whole genome shotgun (WGS) entry which is preliminary data.</text>
</comment>
<dbReference type="PANTHER" id="PTHR38442">
    <property type="entry name" value="INNER MEMBRANE PROTEIN-RELATED"/>
    <property type="match status" value="1"/>
</dbReference>
<proteinExistence type="predicted"/>
<feature type="transmembrane region" description="Helical" evidence="1">
    <location>
        <begin position="399"/>
        <end position="420"/>
    </location>
</feature>
<keyword evidence="1" id="KW-0812">Transmembrane</keyword>
<dbReference type="EMBL" id="JAUOZS010000001">
    <property type="protein sequence ID" value="MDT8903475.1"/>
    <property type="molecule type" value="Genomic_DNA"/>
</dbReference>
<name>A0ABU3P4A1_9FIRM</name>
<accession>A0ABU3P4A1</accession>
<keyword evidence="3" id="KW-1185">Reference proteome</keyword>
<keyword evidence="1" id="KW-1133">Transmembrane helix</keyword>
<dbReference type="PANTHER" id="PTHR38442:SF1">
    <property type="entry name" value="INNER MEMBRANE PROTEIN"/>
    <property type="match status" value="1"/>
</dbReference>
<evidence type="ECO:0000256" key="1">
    <source>
        <dbReference type="SAM" id="Phobius"/>
    </source>
</evidence>
<protein>
    <submittedName>
        <fullName evidence="2">DUF445 domain-containing protein</fullName>
    </submittedName>
</protein>
<keyword evidence="1" id="KW-0472">Membrane</keyword>